<dbReference type="Pfam" id="PF00646">
    <property type="entry name" value="F-box"/>
    <property type="match status" value="1"/>
</dbReference>
<protein>
    <submittedName>
        <fullName evidence="4">F-box domain-containing protein</fullName>
    </submittedName>
</protein>
<reference evidence="2 3" key="2">
    <citation type="submission" date="2018-11" db="EMBL/GenBank/DDBJ databases">
        <authorList>
            <consortium name="Pathogen Informatics"/>
        </authorList>
    </citation>
    <scope>NUCLEOTIDE SEQUENCE [LARGE SCALE GENOMIC DNA]</scope>
</reference>
<proteinExistence type="predicted"/>
<sequence>MIDITSLPAEIIQRICEHLSIEDVLALSNSSNTLSDCINQKAFWLRRLSKGSNNKRVNWKDVCIARDIIESWFEEDSNSIVNKHCRHYSCYCIDDLKILKFPHQHLSVVGDRGGTLSLIALKDFLSQEEPRPLCTNNQAHSGWIWSIACDNDVIATTSWDHELRVWSICESGLDMISQYS</sequence>
<dbReference type="Gene3D" id="1.20.1280.50">
    <property type="match status" value="1"/>
</dbReference>
<dbReference type="SUPFAM" id="SSF81383">
    <property type="entry name" value="F-box domain"/>
    <property type="match status" value="1"/>
</dbReference>
<dbReference type="InterPro" id="IPR036047">
    <property type="entry name" value="F-box-like_dom_sf"/>
</dbReference>
<dbReference type="SMART" id="SM00320">
    <property type="entry name" value="WD40"/>
    <property type="match status" value="1"/>
</dbReference>
<dbReference type="OrthoDB" id="2305498at2759"/>
<dbReference type="Proteomes" id="UP000278807">
    <property type="component" value="Unassembled WGS sequence"/>
</dbReference>
<dbReference type="Gene3D" id="2.130.10.10">
    <property type="entry name" value="YVTN repeat-like/Quinoprotein amine dehydrogenase"/>
    <property type="match status" value="1"/>
</dbReference>
<dbReference type="WBParaSite" id="HNAJ_0000886001-mRNA-1">
    <property type="protein sequence ID" value="HNAJ_0000886001-mRNA-1"/>
    <property type="gene ID" value="HNAJ_0000886001"/>
</dbReference>
<gene>
    <name evidence="2" type="ORF">HNAJ_LOCUS8853</name>
</gene>
<dbReference type="InterPro" id="IPR001810">
    <property type="entry name" value="F-box_dom"/>
</dbReference>
<organism evidence="4">
    <name type="scientific">Rodentolepis nana</name>
    <name type="common">Dwarf tapeworm</name>
    <name type="synonym">Hymenolepis nana</name>
    <dbReference type="NCBI Taxonomy" id="102285"/>
    <lineage>
        <taxon>Eukaryota</taxon>
        <taxon>Metazoa</taxon>
        <taxon>Spiralia</taxon>
        <taxon>Lophotrochozoa</taxon>
        <taxon>Platyhelminthes</taxon>
        <taxon>Cestoda</taxon>
        <taxon>Eucestoda</taxon>
        <taxon>Cyclophyllidea</taxon>
        <taxon>Hymenolepididae</taxon>
        <taxon>Rodentolepis</taxon>
    </lineage>
</organism>
<feature type="domain" description="F-box" evidence="1">
    <location>
        <begin position="1"/>
        <end position="47"/>
    </location>
</feature>
<dbReference type="SUPFAM" id="SSF50978">
    <property type="entry name" value="WD40 repeat-like"/>
    <property type="match status" value="1"/>
</dbReference>
<dbReference type="InterPro" id="IPR036322">
    <property type="entry name" value="WD40_repeat_dom_sf"/>
</dbReference>
<keyword evidence="3" id="KW-1185">Reference proteome</keyword>
<evidence type="ECO:0000259" key="1">
    <source>
        <dbReference type="PROSITE" id="PS50181"/>
    </source>
</evidence>
<evidence type="ECO:0000313" key="3">
    <source>
        <dbReference type="Proteomes" id="UP000278807"/>
    </source>
</evidence>
<evidence type="ECO:0000313" key="4">
    <source>
        <dbReference type="WBParaSite" id="HNAJ_0000886001-mRNA-1"/>
    </source>
</evidence>
<accession>A0A0R3TNB2</accession>
<dbReference type="STRING" id="102285.A0A0R3TNB2"/>
<dbReference type="InterPro" id="IPR001680">
    <property type="entry name" value="WD40_rpt"/>
</dbReference>
<name>A0A0R3TNB2_RODNA</name>
<evidence type="ECO:0000313" key="2">
    <source>
        <dbReference type="EMBL" id="VDO05013.1"/>
    </source>
</evidence>
<dbReference type="AlphaFoldDB" id="A0A0R3TNB2"/>
<dbReference type="InterPro" id="IPR015943">
    <property type="entry name" value="WD40/YVTN_repeat-like_dom_sf"/>
</dbReference>
<dbReference type="PROSITE" id="PS50181">
    <property type="entry name" value="FBOX"/>
    <property type="match status" value="1"/>
</dbReference>
<dbReference type="EMBL" id="UZAE01012408">
    <property type="protein sequence ID" value="VDO05013.1"/>
    <property type="molecule type" value="Genomic_DNA"/>
</dbReference>
<reference evidence="4" key="1">
    <citation type="submission" date="2017-02" db="UniProtKB">
        <authorList>
            <consortium name="WormBaseParasite"/>
        </authorList>
    </citation>
    <scope>IDENTIFICATION</scope>
</reference>